<dbReference type="SUPFAM" id="SSF116734">
    <property type="entry name" value="DNA methylase specificity domain"/>
    <property type="match status" value="1"/>
</dbReference>
<dbReference type="GO" id="GO:0003677">
    <property type="term" value="F:DNA binding"/>
    <property type="evidence" value="ECO:0007669"/>
    <property type="project" value="UniProtKB-KW"/>
</dbReference>
<dbReference type="InterPro" id="IPR052021">
    <property type="entry name" value="Type-I_RS_S_subunit"/>
</dbReference>
<accession>A0A8E2UEH4</accession>
<sequence length="334" mass="38065">MAIYKLGDIVSEIIVGGDKPKNFSKSRNEKYTIPVVSNGTGVSQIMGYTDKTKIINNCITISARGTVGYISFWKKPIFPIVRLITLKCDIQKVNEKFLFYKLNSTFIFSTGAVQKQITKPMIAKLLLEIPSLEEQQKIIDIIEPIENEIKYFSKIIVKLELLLRQYSNNLKKIEKIINLIEFNKGTILKSKNFKYDSKLTGFIDIKSLSNNVFTKFVEFSPNCFFGDILLSLDGTPGRISYSIQGFNGYAYNLKSKTISNSQIYVDIINNKNQRIISNNSNGTTIKHATKAKEKMWHFNSDKKITDSILQALVISKKIHNNLEDIKCNLIRCLN</sequence>
<protein>
    <submittedName>
        <fullName evidence="5">Type I restriction enzyme, S subunit</fullName>
    </submittedName>
</protein>
<organism evidence="5 6">
    <name type="scientific">Entomoplasma ellychniae</name>
    <dbReference type="NCBI Taxonomy" id="2114"/>
    <lineage>
        <taxon>Bacteria</taxon>
        <taxon>Bacillati</taxon>
        <taxon>Mycoplasmatota</taxon>
        <taxon>Mollicutes</taxon>
        <taxon>Entomoplasmatales</taxon>
        <taxon>Entomoplasmataceae</taxon>
        <taxon>Entomoplasma</taxon>
    </lineage>
</organism>
<evidence type="ECO:0000259" key="4">
    <source>
        <dbReference type="Pfam" id="PF01420"/>
    </source>
</evidence>
<dbReference type="InterPro" id="IPR044946">
    <property type="entry name" value="Restrct_endonuc_typeI_TRD_sf"/>
</dbReference>
<gene>
    <name evidence="5" type="primary">hsdS</name>
    <name evidence="5" type="ORF">EELLY_v1c07910</name>
</gene>
<feature type="domain" description="Type I restriction modification DNA specificity" evidence="4">
    <location>
        <begin position="3"/>
        <end position="160"/>
    </location>
</feature>
<keyword evidence="6" id="KW-1185">Reference proteome</keyword>
<evidence type="ECO:0000256" key="2">
    <source>
        <dbReference type="ARBA" id="ARBA00022747"/>
    </source>
</evidence>
<evidence type="ECO:0000313" key="6">
    <source>
        <dbReference type="Proteomes" id="UP000239010"/>
    </source>
</evidence>
<dbReference type="Pfam" id="PF01420">
    <property type="entry name" value="Methylase_S"/>
    <property type="match status" value="1"/>
</dbReference>
<proteinExistence type="inferred from homology"/>
<name>A0A8E2UEH4_9MOLU</name>
<dbReference type="Gene3D" id="3.90.220.20">
    <property type="entry name" value="DNA methylase specificity domains"/>
    <property type="match status" value="1"/>
</dbReference>
<dbReference type="InterPro" id="IPR000055">
    <property type="entry name" value="Restrct_endonuc_typeI_TRD"/>
</dbReference>
<keyword evidence="3" id="KW-0238">DNA-binding</keyword>
<evidence type="ECO:0000256" key="1">
    <source>
        <dbReference type="ARBA" id="ARBA00010923"/>
    </source>
</evidence>
<dbReference type="AlphaFoldDB" id="A0A8E2UEH4"/>
<dbReference type="Proteomes" id="UP000239010">
    <property type="component" value="Unassembled WGS sequence"/>
</dbReference>
<comment type="caution">
    <text evidence="5">The sequence shown here is derived from an EMBL/GenBank/DDBJ whole genome shotgun (WGS) entry which is preliminary data.</text>
</comment>
<reference evidence="5 6" key="1">
    <citation type="submission" date="2017-11" db="EMBL/GenBank/DDBJ databases">
        <title>Genome sequence of Entomoplasma ellychniae ELCN-1 (ATCC 43707).</title>
        <authorList>
            <person name="Lo W.-S."/>
            <person name="Gasparich G.E."/>
            <person name="Kuo C.-H."/>
        </authorList>
    </citation>
    <scope>NUCLEOTIDE SEQUENCE [LARGE SCALE GENOMIC DNA]</scope>
    <source>
        <strain evidence="5 6">ELCN-1</strain>
    </source>
</reference>
<dbReference type="GO" id="GO:0009307">
    <property type="term" value="P:DNA restriction-modification system"/>
    <property type="evidence" value="ECO:0007669"/>
    <property type="project" value="UniProtKB-KW"/>
</dbReference>
<comment type="similarity">
    <text evidence="1">Belongs to the type-I restriction system S methylase family.</text>
</comment>
<dbReference type="PANTHER" id="PTHR30408">
    <property type="entry name" value="TYPE-1 RESTRICTION ENZYME ECOKI SPECIFICITY PROTEIN"/>
    <property type="match status" value="1"/>
</dbReference>
<evidence type="ECO:0000256" key="3">
    <source>
        <dbReference type="ARBA" id="ARBA00023125"/>
    </source>
</evidence>
<dbReference type="RefSeq" id="WP_104206176.1">
    <property type="nucleotide sequence ID" value="NZ_PHND01000001.1"/>
</dbReference>
<evidence type="ECO:0000313" key="5">
    <source>
        <dbReference type="EMBL" id="PPE05103.1"/>
    </source>
</evidence>
<dbReference type="EMBL" id="PHND01000001">
    <property type="protein sequence ID" value="PPE05103.1"/>
    <property type="molecule type" value="Genomic_DNA"/>
</dbReference>
<dbReference type="PANTHER" id="PTHR30408:SF13">
    <property type="entry name" value="TYPE I RESTRICTION ENZYME HINDI SPECIFICITY SUBUNIT"/>
    <property type="match status" value="1"/>
</dbReference>
<keyword evidence="2" id="KW-0680">Restriction system</keyword>